<evidence type="ECO:0000313" key="7">
    <source>
        <dbReference type="Proteomes" id="UP000664859"/>
    </source>
</evidence>
<dbReference type="InterPro" id="IPR043129">
    <property type="entry name" value="ATPase_NBD"/>
</dbReference>
<dbReference type="SUPFAM" id="SSF53067">
    <property type="entry name" value="Actin-like ATPase domain"/>
    <property type="match status" value="2"/>
</dbReference>
<dbReference type="PROSITE" id="PS00297">
    <property type="entry name" value="HSP70_1"/>
    <property type="match status" value="1"/>
</dbReference>
<dbReference type="Gene3D" id="2.60.34.10">
    <property type="entry name" value="Substrate Binding Domain Of DNAk, Chain A, domain 1"/>
    <property type="match status" value="1"/>
</dbReference>
<keyword evidence="4" id="KW-0175">Coiled coil</keyword>
<keyword evidence="2 3" id="KW-0067">ATP-binding</keyword>
<gene>
    <name evidence="6" type="ORF">JKP88DRAFT_157035</name>
</gene>
<dbReference type="EMBL" id="JAFCMP010000112">
    <property type="protein sequence ID" value="KAG5186393.1"/>
    <property type="molecule type" value="Genomic_DNA"/>
</dbReference>
<evidence type="ECO:0000313" key="6">
    <source>
        <dbReference type="EMBL" id="KAG5186393.1"/>
    </source>
</evidence>
<evidence type="ECO:0000256" key="4">
    <source>
        <dbReference type="SAM" id="Coils"/>
    </source>
</evidence>
<dbReference type="AlphaFoldDB" id="A0A835ZCE0"/>
<dbReference type="Pfam" id="PF00012">
    <property type="entry name" value="HSP70"/>
    <property type="match status" value="1"/>
</dbReference>
<evidence type="ECO:0000256" key="3">
    <source>
        <dbReference type="RuleBase" id="RU003322"/>
    </source>
</evidence>
<dbReference type="InterPro" id="IPR018181">
    <property type="entry name" value="Heat_shock_70_CS"/>
</dbReference>
<reference evidence="6" key="1">
    <citation type="submission" date="2021-02" db="EMBL/GenBank/DDBJ databases">
        <title>First Annotated Genome of the Yellow-green Alga Tribonema minus.</title>
        <authorList>
            <person name="Mahan K.M."/>
        </authorList>
    </citation>
    <scope>NUCLEOTIDE SEQUENCE</scope>
    <source>
        <strain evidence="6">UTEX B ZZ1240</strain>
    </source>
</reference>
<protein>
    <submittedName>
        <fullName evidence="6">Hsp70 protein-domain-containing protein</fullName>
    </submittedName>
</protein>
<feature type="region of interest" description="Disordered" evidence="5">
    <location>
        <begin position="1"/>
        <end position="34"/>
    </location>
</feature>
<feature type="coiled-coil region" evidence="4">
    <location>
        <begin position="302"/>
        <end position="329"/>
    </location>
</feature>
<evidence type="ECO:0000256" key="1">
    <source>
        <dbReference type="ARBA" id="ARBA00022741"/>
    </source>
</evidence>
<proteinExistence type="inferred from homology"/>
<dbReference type="Gene3D" id="3.30.420.40">
    <property type="match status" value="2"/>
</dbReference>
<comment type="similarity">
    <text evidence="3">Belongs to the heat shock protein 70 family.</text>
</comment>
<dbReference type="Proteomes" id="UP000664859">
    <property type="component" value="Unassembled WGS sequence"/>
</dbReference>
<keyword evidence="1 3" id="KW-0547">Nucleotide-binding</keyword>
<dbReference type="GO" id="GO:0140662">
    <property type="term" value="F:ATP-dependent protein folding chaperone"/>
    <property type="evidence" value="ECO:0007669"/>
    <property type="project" value="InterPro"/>
</dbReference>
<name>A0A835ZCE0_9STRA</name>
<dbReference type="InterPro" id="IPR013126">
    <property type="entry name" value="Hsp_70_fam"/>
</dbReference>
<dbReference type="PANTHER" id="PTHR19375">
    <property type="entry name" value="HEAT SHOCK PROTEIN 70KDA"/>
    <property type="match status" value="1"/>
</dbReference>
<dbReference type="Gene3D" id="3.90.640.10">
    <property type="entry name" value="Actin, Chain A, domain 4"/>
    <property type="match status" value="1"/>
</dbReference>
<evidence type="ECO:0000256" key="2">
    <source>
        <dbReference type="ARBA" id="ARBA00022840"/>
    </source>
</evidence>
<organism evidence="6 7">
    <name type="scientific">Tribonema minus</name>
    <dbReference type="NCBI Taxonomy" id="303371"/>
    <lineage>
        <taxon>Eukaryota</taxon>
        <taxon>Sar</taxon>
        <taxon>Stramenopiles</taxon>
        <taxon>Ochrophyta</taxon>
        <taxon>PX clade</taxon>
        <taxon>Xanthophyceae</taxon>
        <taxon>Tribonematales</taxon>
        <taxon>Tribonemataceae</taxon>
        <taxon>Tribonema</taxon>
    </lineage>
</organism>
<dbReference type="GO" id="GO:0005524">
    <property type="term" value="F:ATP binding"/>
    <property type="evidence" value="ECO:0007669"/>
    <property type="project" value="UniProtKB-KW"/>
</dbReference>
<keyword evidence="7" id="KW-1185">Reference proteome</keyword>
<comment type="caution">
    <text evidence="6">The sequence shown here is derived from an EMBL/GenBank/DDBJ whole genome shotgun (WGS) entry which is preliminary data.</text>
</comment>
<evidence type="ECO:0000256" key="5">
    <source>
        <dbReference type="SAM" id="MobiDB-lite"/>
    </source>
</evidence>
<accession>A0A835ZCE0</accession>
<sequence>MADSSKPPAHGVEESKGTNEAEEQEQEQQRKADTSKGLVVGIDLGTTYSVVSVLVNGRAEVVDNDGSRTTPSVVCYLPDGTVLVGGHAKECGEPGCVKVYDTKRIIGLRFSHQKVAEHKENWTFEVEKACAAVANAEAAYEYRRRSVSPVEVAAHILISMLRAVQFSYNEPVAHMAVSIPAYFDSPEKHATHMAVQMAAQMYGQGINMLGLISEPFAASIAYAKDTLQITKLNNVIVFDLGGGTFDTCLLNIHVKPTNFGPSVIAYGGNNSLGGRDIDNQLVRYCIDTDMPKRKKDFNSIPEDEREEKMHELRAELEKAKRALSTTRETYTVRINKFFNKEPYIININRQFLRNIADACNFYTKCMTEVDKLLNHSEDPAENITAADVSKVLLVGGGSRLCGIREMLTEKFGDKICCDVNPDEVVSRGACYYAAVVTGRLQGMRVVDVVTRSLGLQLVDVRLVKYVVKGARIPSDATKPVRTLHAGQRRLILPIIEGEDADPSSPYNTLIGTFKMPDLPNLPAGEVCVDVTFEVDSNGIVTVSAQHPTTKEDISVPVTFGGSIDEDKIKMVSSYFLHPTSIFHLIKRVVCSPTIIKQCRTSTLGPGLAGVKFSILNSSICLQTTHYRVSGILAAPQDCDHTAEQHELLGCSHPERIDRLLHVWPTILDGTTKGASAPALSTV</sequence>
<dbReference type="InterPro" id="IPR029047">
    <property type="entry name" value="HSP70_peptide-bd_sf"/>
</dbReference>
<dbReference type="PRINTS" id="PR00301">
    <property type="entry name" value="HEATSHOCK70"/>
</dbReference>
<dbReference type="SUPFAM" id="SSF100920">
    <property type="entry name" value="Heat shock protein 70kD (HSP70), peptide-binding domain"/>
    <property type="match status" value="1"/>
</dbReference>